<organism evidence="2 3">
    <name type="scientific">Micromonospora zhanjiangensis</name>
    <dbReference type="NCBI Taxonomy" id="1522057"/>
    <lineage>
        <taxon>Bacteria</taxon>
        <taxon>Bacillati</taxon>
        <taxon>Actinomycetota</taxon>
        <taxon>Actinomycetes</taxon>
        <taxon>Micromonosporales</taxon>
        <taxon>Micromonosporaceae</taxon>
        <taxon>Micromonospora</taxon>
    </lineage>
</organism>
<dbReference type="RefSeq" id="WP_377550139.1">
    <property type="nucleotide sequence ID" value="NZ_JBHSBN010000021.1"/>
</dbReference>
<evidence type="ECO:0000313" key="2">
    <source>
        <dbReference type="EMBL" id="MFC4109110.1"/>
    </source>
</evidence>
<keyword evidence="3" id="KW-1185">Reference proteome</keyword>
<reference evidence="3" key="1">
    <citation type="journal article" date="2019" name="Int. J. Syst. Evol. Microbiol.">
        <title>The Global Catalogue of Microorganisms (GCM) 10K type strain sequencing project: providing services to taxonomists for standard genome sequencing and annotation.</title>
        <authorList>
            <consortium name="The Broad Institute Genomics Platform"/>
            <consortium name="The Broad Institute Genome Sequencing Center for Infectious Disease"/>
            <person name="Wu L."/>
            <person name="Ma J."/>
        </authorList>
    </citation>
    <scope>NUCLEOTIDE SEQUENCE [LARGE SCALE GENOMIC DNA]</scope>
    <source>
        <strain evidence="3">2902at01</strain>
    </source>
</reference>
<feature type="domain" description="DUF1540" evidence="1">
    <location>
        <begin position="62"/>
        <end position="93"/>
    </location>
</feature>
<dbReference type="Pfam" id="PF07561">
    <property type="entry name" value="DUF1540"/>
    <property type="match status" value="2"/>
</dbReference>
<feature type="domain" description="DUF1540" evidence="1">
    <location>
        <begin position="13"/>
        <end position="43"/>
    </location>
</feature>
<proteinExistence type="predicted"/>
<gene>
    <name evidence="2" type="ORF">ACFOX0_24665</name>
</gene>
<accession>A0ABV8KSI5</accession>
<evidence type="ECO:0000259" key="1">
    <source>
        <dbReference type="Pfam" id="PF07561"/>
    </source>
</evidence>
<sequence length="97" mass="10225">MAGETQMPQVRACGVPSCSYNHDGCHAFAITVGSSARAHCETFVEQPTKVGDGGMVAQVGACKRADCQHNDALFCHAPTITIGPDVDAADCLTYRPR</sequence>
<protein>
    <submittedName>
        <fullName evidence="2">DUF1540 domain-containing protein</fullName>
    </submittedName>
</protein>
<evidence type="ECO:0000313" key="3">
    <source>
        <dbReference type="Proteomes" id="UP001595868"/>
    </source>
</evidence>
<dbReference type="Proteomes" id="UP001595868">
    <property type="component" value="Unassembled WGS sequence"/>
</dbReference>
<dbReference type="InterPro" id="IPR011437">
    <property type="entry name" value="DUF1540"/>
</dbReference>
<name>A0ABV8KSI5_9ACTN</name>
<dbReference type="EMBL" id="JBHSBN010000021">
    <property type="protein sequence ID" value="MFC4109110.1"/>
    <property type="molecule type" value="Genomic_DNA"/>
</dbReference>
<comment type="caution">
    <text evidence="2">The sequence shown here is derived from an EMBL/GenBank/DDBJ whole genome shotgun (WGS) entry which is preliminary data.</text>
</comment>